<dbReference type="InterPro" id="IPR007085">
    <property type="entry name" value="DNA/pantothenate-metab_flavo_C"/>
</dbReference>
<dbReference type="SUPFAM" id="SSF102645">
    <property type="entry name" value="CoaB-like"/>
    <property type="match status" value="1"/>
</dbReference>
<dbReference type="Proteomes" id="UP000241769">
    <property type="component" value="Unassembled WGS sequence"/>
</dbReference>
<proteinExistence type="inferred from homology"/>
<reference evidence="3 4" key="1">
    <citation type="journal article" date="2018" name="Genome Biol. Evol.">
        <title>Multiple Roots of Fruiting Body Formation in Amoebozoa.</title>
        <authorList>
            <person name="Hillmann F."/>
            <person name="Forbes G."/>
            <person name="Novohradska S."/>
            <person name="Ferling I."/>
            <person name="Riege K."/>
            <person name="Groth M."/>
            <person name="Westermann M."/>
            <person name="Marz M."/>
            <person name="Spaller T."/>
            <person name="Winckler T."/>
            <person name="Schaap P."/>
            <person name="Glockner G."/>
        </authorList>
    </citation>
    <scope>NUCLEOTIDE SEQUENCE [LARGE SCALE GENOMIC DNA]</scope>
    <source>
        <strain evidence="3 4">Jena</strain>
    </source>
</reference>
<dbReference type="PANTHER" id="PTHR12290">
    <property type="entry name" value="CORNICHON-RELATED"/>
    <property type="match status" value="1"/>
</dbReference>
<dbReference type="InParanoid" id="A0A2P6NYN9"/>
<evidence type="ECO:0000313" key="4">
    <source>
        <dbReference type="Proteomes" id="UP000241769"/>
    </source>
</evidence>
<dbReference type="EMBL" id="MDYQ01000005">
    <property type="protein sequence ID" value="PRP89077.1"/>
    <property type="molecule type" value="Genomic_DNA"/>
</dbReference>
<dbReference type="InterPro" id="IPR035929">
    <property type="entry name" value="CoaB-like_sf"/>
</dbReference>
<dbReference type="GO" id="GO:0003824">
    <property type="term" value="F:catalytic activity"/>
    <property type="evidence" value="ECO:0007669"/>
    <property type="project" value="UniProtKB-ARBA"/>
</dbReference>
<dbReference type="FunCoup" id="A0A2P6NYN9">
    <property type="interactions" value="820"/>
</dbReference>
<dbReference type="STRING" id="1890364.A0A2P6NYN9"/>
<comment type="caution">
    <text evidence="3">The sequence shown here is derived from an EMBL/GenBank/DDBJ whole genome shotgun (WGS) entry which is preliminary data.</text>
</comment>
<dbReference type="GO" id="GO:0015937">
    <property type="term" value="P:coenzyme A biosynthetic process"/>
    <property type="evidence" value="ECO:0007669"/>
    <property type="project" value="UniProtKB-ARBA"/>
</dbReference>
<accession>A0A2P6NYN9</accession>
<dbReference type="OrthoDB" id="70224at2759"/>
<protein>
    <submittedName>
        <fullName evidence="3">Putative phosphopantothenoylcysteine synthetase</fullName>
    </submittedName>
</protein>
<dbReference type="AlphaFoldDB" id="A0A2P6NYN9"/>
<organism evidence="3 4">
    <name type="scientific">Planoprotostelium fungivorum</name>
    <dbReference type="NCBI Taxonomy" id="1890364"/>
    <lineage>
        <taxon>Eukaryota</taxon>
        <taxon>Amoebozoa</taxon>
        <taxon>Evosea</taxon>
        <taxon>Variosea</taxon>
        <taxon>Cavosteliida</taxon>
        <taxon>Cavosteliaceae</taxon>
        <taxon>Planoprotostelium</taxon>
    </lineage>
</organism>
<name>A0A2P6NYN9_9EUKA</name>
<evidence type="ECO:0000259" key="2">
    <source>
        <dbReference type="Pfam" id="PF04127"/>
    </source>
</evidence>
<feature type="domain" description="DNA/pantothenate metabolism flavoprotein C-terminal" evidence="2">
    <location>
        <begin position="215"/>
        <end position="349"/>
    </location>
</feature>
<keyword evidence="4" id="KW-1185">Reference proteome</keyword>
<evidence type="ECO:0000313" key="3">
    <source>
        <dbReference type="EMBL" id="PRP89077.1"/>
    </source>
</evidence>
<sequence>MSEEEIVGVHSIPMADRKRSASGILRTSSQHTPITDAVAAAPYIVEEEVVKEFFTVAPSGLVQPEDTLDRVTQFVHDHVARGNRVVIITSGGTTVPLEKNTVRFLDNFSGGGRGSASVEYFIESGYAVIFLHRKNSLQPYQRHFMLLKDDQFLDYLQWDDNINSIKVQSDNQKIKTMLQRYHKAKSEHKLLKISFSTIHEYLYLLKEVSERIRVAKSAGLVYVAAAVSDFYLPSAKMVEHKIQSIKGPLDLTLDPVPKMLGALKHHWVPRAFVVSFKLETDYSILHYKATQSLERYGHHLVIGNLLQNYRNEVFLYDDAKSSEPTSRMTRSEEEMKSNADLEKEIIDQVVSRHTLHIELNQ</sequence>
<gene>
    <name evidence="3" type="ORF">PROFUN_01797</name>
</gene>
<dbReference type="Gene3D" id="3.40.50.10300">
    <property type="entry name" value="CoaB-like"/>
    <property type="match status" value="1"/>
</dbReference>
<dbReference type="Pfam" id="PF04127">
    <property type="entry name" value="DFP"/>
    <property type="match status" value="1"/>
</dbReference>
<comment type="similarity">
    <text evidence="1">Belongs to the PPC synthetase family.</text>
</comment>
<evidence type="ECO:0000256" key="1">
    <source>
        <dbReference type="ARBA" id="ARBA00005703"/>
    </source>
</evidence>